<dbReference type="PANTHER" id="PTHR22683">
    <property type="entry name" value="SPORULATION PROTEIN RELATED"/>
    <property type="match status" value="1"/>
</dbReference>
<dbReference type="SUPFAM" id="SSF46785">
    <property type="entry name" value="Winged helix' DNA-binding domain"/>
    <property type="match status" value="1"/>
</dbReference>
<dbReference type="InterPro" id="IPR036388">
    <property type="entry name" value="WH-like_DNA-bd_sf"/>
</dbReference>
<keyword evidence="3 5" id="KW-0067">ATP-binding</keyword>
<dbReference type="EMBL" id="JAGGLI010000001">
    <property type="protein sequence ID" value="MBP2026451.1"/>
    <property type="molecule type" value="Genomic_DNA"/>
</dbReference>
<dbReference type="InterPro" id="IPR003593">
    <property type="entry name" value="AAA+_ATPase"/>
</dbReference>
<dbReference type="CDD" id="cd01127">
    <property type="entry name" value="TrwB_TraG_TraD_VirD4"/>
    <property type="match status" value="1"/>
</dbReference>
<dbReference type="InterPro" id="IPR002543">
    <property type="entry name" value="FtsK_dom"/>
</dbReference>
<dbReference type="RefSeq" id="WP_209658504.1">
    <property type="nucleotide sequence ID" value="NZ_JAGGLI010000001.1"/>
</dbReference>
<comment type="similarity">
    <text evidence="1">Belongs to the FtsK/SpoIIIE/SftA family.</text>
</comment>
<dbReference type="Gene3D" id="3.40.50.300">
    <property type="entry name" value="P-loop containing nucleotide triphosphate hydrolases"/>
    <property type="match status" value="1"/>
</dbReference>
<organism evidence="8 9">
    <name type="scientific">Acetoanaerobium pronyense</name>
    <dbReference type="NCBI Taxonomy" id="1482736"/>
    <lineage>
        <taxon>Bacteria</taxon>
        <taxon>Bacillati</taxon>
        <taxon>Bacillota</taxon>
        <taxon>Clostridia</taxon>
        <taxon>Peptostreptococcales</taxon>
        <taxon>Filifactoraceae</taxon>
        <taxon>Acetoanaerobium</taxon>
    </lineage>
</organism>
<keyword evidence="6" id="KW-0812">Transmembrane</keyword>
<dbReference type="Gene3D" id="1.10.10.10">
    <property type="entry name" value="Winged helix-like DNA-binding domain superfamily/Winged helix DNA-binding domain"/>
    <property type="match status" value="1"/>
</dbReference>
<dbReference type="PANTHER" id="PTHR22683:SF41">
    <property type="entry name" value="DNA TRANSLOCASE FTSK"/>
    <property type="match status" value="1"/>
</dbReference>
<keyword evidence="6" id="KW-0472">Membrane</keyword>
<evidence type="ECO:0000256" key="5">
    <source>
        <dbReference type="PROSITE-ProRule" id="PRU00289"/>
    </source>
</evidence>
<keyword evidence="6" id="KW-1133">Transmembrane helix</keyword>
<evidence type="ECO:0000256" key="4">
    <source>
        <dbReference type="ARBA" id="ARBA00023125"/>
    </source>
</evidence>
<comment type="caution">
    <text evidence="8">The sequence shown here is derived from an EMBL/GenBank/DDBJ whole genome shotgun (WGS) entry which is preliminary data.</text>
</comment>
<gene>
    <name evidence="8" type="ORF">J2Z35_000240</name>
</gene>
<dbReference type="Pfam" id="PF17854">
    <property type="entry name" value="FtsK_alpha"/>
    <property type="match status" value="1"/>
</dbReference>
<dbReference type="Pfam" id="PF01580">
    <property type="entry name" value="FtsK_SpoIIIE"/>
    <property type="match status" value="1"/>
</dbReference>
<dbReference type="InterPro" id="IPR027417">
    <property type="entry name" value="P-loop_NTPase"/>
</dbReference>
<evidence type="ECO:0000313" key="8">
    <source>
        <dbReference type="EMBL" id="MBP2026451.1"/>
    </source>
</evidence>
<feature type="transmembrane region" description="Helical" evidence="6">
    <location>
        <begin position="154"/>
        <end position="173"/>
    </location>
</feature>
<evidence type="ECO:0000256" key="1">
    <source>
        <dbReference type="ARBA" id="ARBA00006474"/>
    </source>
</evidence>
<sequence length="745" mass="83931">MAKRIRKRKSKKKEKFINENMLSLIFIFVGIFMTLSVRTDSMGIIGSSVKYLLLGFFSSLSILISFTLIFLGVYKLIYGDKFSYQNISKKMIGLLTFICFLIYGLLNIDFLPKTSPLSLENTRLIFSQSQRGQGSGIISTTLTYYMKRLLGSTGSWFFAIVLSVFFAIFYLKVDIKNLGPKARSAQNWLTGLIKEIVSKIQNFVLVDEEEEDEKPVKKKRIKIKKEDNFEETPNIFSEKNDTQNDFIVPDFQNKKENLISTNNENIVSNNKKYKRNENELYAFPSVDILRDYPQTNKKDISNRAKNTKTLENTLLNFGVDAKVKNVTYGPTIIRYELEPKAGTKVSKITNLTEDLALALAAHSIRIEAPIPGKSLIGIEVPTSESEMVSFKDIVSSLEFKKTSANIAFGMGKDIAGSSVISDISKMPHVLIAGATGSGKSVCVNTLICSILYKYTPAEVQLIMIDPKMVELSIYNGIGHLLIPVVTDMKKAPNALNWAVGEMNRRYKLFSEHKVKDINGYNEKFEEKLTRIVIIVDELADLMMVSPNEVEDAICRLAQMARACGIHLVIATQRPSVDVITGLIKANIPSRIAFAVSSQMDSRTILDSGGAEKLFGRGDMLYYPMGASKPVRMQGAFVTEQEVEMITDFIKENNGEKEEDKEISMEIEKIEFESENIEDALIPEVLEFIKEREQASTSMLQRKFRIGYNRASRIIDDLEDKGIIGPSDGSKPRKVFLDKIMPQEKV</sequence>
<evidence type="ECO:0000256" key="2">
    <source>
        <dbReference type="ARBA" id="ARBA00022741"/>
    </source>
</evidence>
<dbReference type="PROSITE" id="PS50901">
    <property type="entry name" value="FTSK"/>
    <property type="match status" value="1"/>
</dbReference>
<feature type="domain" description="FtsK" evidence="7">
    <location>
        <begin position="416"/>
        <end position="602"/>
    </location>
</feature>
<protein>
    <submittedName>
        <fullName evidence="8">S-DNA-T family DNA segregation ATPase FtsK/SpoIIIE</fullName>
    </submittedName>
</protein>
<evidence type="ECO:0000259" key="7">
    <source>
        <dbReference type="PROSITE" id="PS50901"/>
    </source>
</evidence>
<evidence type="ECO:0000256" key="3">
    <source>
        <dbReference type="ARBA" id="ARBA00022840"/>
    </source>
</evidence>
<dbReference type="SMART" id="SM00843">
    <property type="entry name" value="Ftsk_gamma"/>
    <property type="match status" value="1"/>
</dbReference>
<accession>A0ABS4KGQ9</accession>
<dbReference type="Proteomes" id="UP001314903">
    <property type="component" value="Unassembled WGS sequence"/>
</dbReference>
<keyword evidence="2 5" id="KW-0547">Nucleotide-binding</keyword>
<dbReference type="InterPro" id="IPR050206">
    <property type="entry name" value="FtsK/SpoIIIE/SftA"/>
</dbReference>
<dbReference type="Gene3D" id="3.30.980.40">
    <property type="match status" value="1"/>
</dbReference>
<feature type="transmembrane region" description="Helical" evidence="6">
    <location>
        <begin position="21"/>
        <end position="39"/>
    </location>
</feature>
<name>A0ABS4KGQ9_9FIRM</name>
<proteinExistence type="inferred from homology"/>
<dbReference type="InterPro" id="IPR036390">
    <property type="entry name" value="WH_DNA-bd_sf"/>
</dbReference>
<dbReference type="InterPro" id="IPR018541">
    <property type="entry name" value="Ftsk_gamma"/>
</dbReference>
<feature type="binding site" evidence="5">
    <location>
        <begin position="433"/>
        <end position="440"/>
    </location>
    <ligand>
        <name>ATP</name>
        <dbReference type="ChEBI" id="CHEBI:30616"/>
    </ligand>
</feature>
<keyword evidence="9" id="KW-1185">Reference proteome</keyword>
<dbReference type="InterPro" id="IPR041027">
    <property type="entry name" value="FtsK_alpha"/>
</dbReference>
<dbReference type="SUPFAM" id="SSF52540">
    <property type="entry name" value="P-loop containing nucleoside triphosphate hydrolases"/>
    <property type="match status" value="1"/>
</dbReference>
<dbReference type="SMART" id="SM00382">
    <property type="entry name" value="AAA"/>
    <property type="match status" value="1"/>
</dbReference>
<keyword evidence="4" id="KW-0238">DNA-binding</keyword>
<evidence type="ECO:0000313" key="9">
    <source>
        <dbReference type="Proteomes" id="UP001314903"/>
    </source>
</evidence>
<reference evidence="8 9" key="1">
    <citation type="submission" date="2021-03" db="EMBL/GenBank/DDBJ databases">
        <title>Genomic Encyclopedia of Type Strains, Phase IV (KMG-IV): sequencing the most valuable type-strain genomes for metagenomic binning, comparative biology and taxonomic classification.</title>
        <authorList>
            <person name="Goeker M."/>
        </authorList>
    </citation>
    <scope>NUCLEOTIDE SEQUENCE [LARGE SCALE GENOMIC DNA]</scope>
    <source>
        <strain evidence="8 9">DSM 27512</strain>
    </source>
</reference>
<feature type="transmembrane region" description="Helical" evidence="6">
    <location>
        <begin position="51"/>
        <end position="71"/>
    </location>
</feature>
<dbReference type="Pfam" id="PF09397">
    <property type="entry name" value="FtsK_gamma"/>
    <property type="match status" value="1"/>
</dbReference>
<evidence type="ECO:0000256" key="6">
    <source>
        <dbReference type="SAM" id="Phobius"/>
    </source>
</evidence>